<name>A0ABS6UGQ2_9PSEU</name>
<keyword evidence="2" id="KW-0560">Oxidoreductase</keyword>
<evidence type="ECO:0000313" key="2">
    <source>
        <dbReference type="EMBL" id="MBW0131111.1"/>
    </source>
</evidence>
<dbReference type="Pfam" id="PF01494">
    <property type="entry name" value="FAD_binding_3"/>
    <property type="match status" value="1"/>
</dbReference>
<proteinExistence type="predicted"/>
<dbReference type="GO" id="GO:0004497">
    <property type="term" value="F:monooxygenase activity"/>
    <property type="evidence" value="ECO:0007669"/>
    <property type="project" value="UniProtKB-KW"/>
</dbReference>
<dbReference type="PANTHER" id="PTHR43422:SF3">
    <property type="entry name" value="THIAMINE THIAZOLE SYNTHASE"/>
    <property type="match status" value="1"/>
</dbReference>
<dbReference type="EMBL" id="JADQDF010000001">
    <property type="protein sequence ID" value="MBW0131111.1"/>
    <property type="molecule type" value="Genomic_DNA"/>
</dbReference>
<dbReference type="InterPro" id="IPR002938">
    <property type="entry name" value="FAD-bd"/>
</dbReference>
<dbReference type="RefSeq" id="WP_218591421.1">
    <property type="nucleotide sequence ID" value="NZ_JADQDE010000084.1"/>
</dbReference>
<organism evidence="2 3">
    <name type="scientific">Pseudonocardia oceani</name>
    <dbReference type="NCBI Taxonomy" id="2792013"/>
    <lineage>
        <taxon>Bacteria</taxon>
        <taxon>Bacillati</taxon>
        <taxon>Actinomycetota</taxon>
        <taxon>Actinomycetes</taxon>
        <taxon>Pseudonocardiales</taxon>
        <taxon>Pseudonocardiaceae</taxon>
        <taxon>Pseudonocardia</taxon>
    </lineage>
</organism>
<dbReference type="PANTHER" id="PTHR43422">
    <property type="entry name" value="THIAMINE THIAZOLE SYNTHASE"/>
    <property type="match status" value="1"/>
</dbReference>
<keyword evidence="3" id="KW-1185">Reference proteome</keyword>
<evidence type="ECO:0000313" key="3">
    <source>
        <dbReference type="Proteomes" id="UP000694300"/>
    </source>
</evidence>
<comment type="caution">
    <text evidence="2">The sequence shown here is derived from an EMBL/GenBank/DDBJ whole genome shotgun (WGS) entry which is preliminary data.</text>
</comment>
<protein>
    <submittedName>
        <fullName evidence="2">FAD-dependent monooxygenase</fullName>
    </submittedName>
</protein>
<dbReference type="Proteomes" id="UP000694300">
    <property type="component" value="Unassembled WGS sequence"/>
</dbReference>
<evidence type="ECO:0000259" key="1">
    <source>
        <dbReference type="Pfam" id="PF01494"/>
    </source>
</evidence>
<sequence>MTHAVVLGASMAGLLAARVLSESFDRVTVVERDALPAGAADRRGVPQGRHPHVLLPRGREVLEELFPGLTDALVARGAVTGTSGRMRFLLNGHRFLPVPGTTRTLMLSRALLESHLREEVRGPADVRECRDVVGLTGDRTRVTGVQVRHRDTAETEHLDADLVVDATGRGSRTPAWLAARGGTAPREDRVIVDVGYTTGRFRLRAGALGDQQAVLCSAAPGAPRGGAVFPVEGGEHLVVLIGGFDDRPPADPAGYHRFAGTLPFPDVADALAGAEPVGPLRITRFPANTWRRYDLLDDLPTGLLVLGDAVCSFNPVYGQGMTVAALQALALRGLVGVPDPRAHARAVARVVRPVWDLTVGADLQDPRVDGPRTRAGRAIGAYIGRVQAAAAVDPVLAKAFVEVTGLLAPPPSLMRPDRVARVAWASLRSRPRPAPLVRTG</sequence>
<feature type="domain" description="FAD-binding" evidence="1">
    <location>
        <begin position="2"/>
        <end position="330"/>
    </location>
</feature>
<gene>
    <name evidence="2" type="ORF">I4I82_26025</name>
</gene>
<reference evidence="2 3" key="1">
    <citation type="submission" date="2020-11" db="EMBL/GenBank/DDBJ databases">
        <title>Pseudonocardia abyssalis sp. nov. and Pseudonocardia oceani sp. nov., description and phylogenomic analysis of two novel actinomycetes isolated from the deep Southern Ocean.</title>
        <authorList>
            <person name="Parra J."/>
        </authorList>
    </citation>
    <scope>NUCLEOTIDE SEQUENCE [LARGE SCALE GENOMIC DNA]</scope>
    <source>
        <strain evidence="3">KRD185</strain>
    </source>
</reference>
<accession>A0ABS6UGQ2</accession>
<keyword evidence="2" id="KW-0503">Monooxygenase</keyword>